<keyword evidence="3 6" id="KW-1133">Transmembrane helix</keyword>
<feature type="transmembrane region" description="Helical" evidence="6">
    <location>
        <begin position="129"/>
        <end position="153"/>
    </location>
</feature>
<feature type="transmembrane region" description="Helical" evidence="6">
    <location>
        <begin position="18"/>
        <end position="39"/>
    </location>
</feature>
<dbReference type="PANTHER" id="PTHR33048:SF47">
    <property type="entry name" value="INTEGRAL MEMBRANE PROTEIN-RELATED"/>
    <property type="match status" value="1"/>
</dbReference>
<feature type="transmembrane region" description="Helical" evidence="6">
    <location>
        <begin position="208"/>
        <end position="231"/>
    </location>
</feature>
<name>A0A6A6H655_VIRVR</name>
<dbReference type="AlphaFoldDB" id="A0A6A6H655"/>
<dbReference type="Pfam" id="PF20684">
    <property type="entry name" value="Fung_rhodopsin"/>
    <property type="match status" value="1"/>
</dbReference>
<keyword evidence="9" id="KW-1185">Reference proteome</keyword>
<evidence type="ECO:0000256" key="4">
    <source>
        <dbReference type="ARBA" id="ARBA00023136"/>
    </source>
</evidence>
<protein>
    <recommendedName>
        <fullName evidence="7">Rhodopsin domain-containing protein</fullName>
    </recommendedName>
</protein>
<feature type="domain" description="Rhodopsin" evidence="7">
    <location>
        <begin position="35"/>
        <end position="272"/>
    </location>
</feature>
<evidence type="ECO:0000256" key="6">
    <source>
        <dbReference type="SAM" id="Phobius"/>
    </source>
</evidence>
<dbReference type="PANTHER" id="PTHR33048">
    <property type="entry name" value="PTH11-LIKE INTEGRAL MEMBRANE PROTEIN (AFU_ORTHOLOGUE AFUA_5G11245)"/>
    <property type="match status" value="1"/>
</dbReference>
<evidence type="ECO:0000256" key="1">
    <source>
        <dbReference type="ARBA" id="ARBA00004141"/>
    </source>
</evidence>
<feature type="transmembrane region" description="Helical" evidence="6">
    <location>
        <begin position="51"/>
        <end position="76"/>
    </location>
</feature>
<evidence type="ECO:0000313" key="8">
    <source>
        <dbReference type="EMBL" id="KAF2233417.1"/>
    </source>
</evidence>
<dbReference type="InterPro" id="IPR049326">
    <property type="entry name" value="Rhodopsin_dom_fungi"/>
</dbReference>
<feature type="transmembrane region" description="Helical" evidence="6">
    <location>
        <begin position="243"/>
        <end position="263"/>
    </location>
</feature>
<feature type="transmembrane region" description="Helical" evidence="6">
    <location>
        <begin position="96"/>
        <end position="117"/>
    </location>
</feature>
<dbReference type="OrthoDB" id="444631at2759"/>
<dbReference type="GO" id="GO:0016020">
    <property type="term" value="C:membrane"/>
    <property type="evidence" value="ECO:0007669"/>
    <property type="project" value="UniProtKB-SubCell"/>
</dbReference>
<dbReference type="InterPro" id="IPR052337">
    <property type="entry name" value="SAT4-like"/>
</dbReference>
<keyword evidence="2 6" id="KW-0812">Transmembrane</keyword>
<comment type="similarity">
    <text evidence="5">Belongs to the SAT4 family.</text>
</comment>
<evidence type="ECO:0000313" key="9">
    <source>
        <dbReference type="Proteomes" id="UP000800092"/>
    </source>
</evidence>
<proteinExistence type="inferred from homology"/>
<organism evidence="8 9">
    <name type="scientific">Viridothelium virens</name>
    <name type="common">Speckled blister lichen</name>
    <name type="synonym">Trypethelium virens</name>
    <dbReference type="NCBI Taxonomy" id="1048519"/>
    <lineage>
        <taxon>Eukaryota</taxon>
        <taxon>Fungi</taxon>
        <taxon>Dikarya</taxon>
        <taxon>Ascomycota</taxon>
        <taxon>Pezizomycotina</taxon>
        <taxon>Dothideomycetes</taxon>
        <taxon>Dothideomycetes incertae sedis</taxon>
        <taxon>Trypetheliales</taxon>
        <taxon>Trypetheliaceae</taxon>
        <taxon>Viridothelium</taxon>
    </lineage>
</organism>
<evidence type="ECO:0000259" key="7">
    <source>
        <dbReference type="Pfam" id="PF20684"/>
    </source>
</evidence>
<accession>A0A6A6H655</accession>
<reference evidence="8" key="1">
    <citation type="journal article" date="2020" name="Stud. Mycol.">
        <title>101 Dothideomycetes genomes: a test case for predicting lifestyles and emergence of pathogens.</title>
        <authorList>
            <person name="Haridas S."/>
            <person name="Albert R."/>
            <person name="Binder M."/>
            <person name="Bloem J."/>
            <person name="Labutti K."/>
            <person name="Salamov A."/>
            <person name="Andreopoulos B."/>
            <person name="Baker S."/>
            <person name="Barry K."/>
            <person name="Bills G."/>
            <person name="Bluhm B."/>
            <person name="Cannon C."/>
            <person name="Castanera R."/>
            <person name="Culley D."/>
            <person name="Daum C."/>
            <person name="Ezra D."/>
            <person name="Gonzalez J."/>
            <person name="Henrissat B."/>
            <person name="Kuo A."/>
            <person name="Liang C."/>
            <person name="Lipzen A."/>
            <person name="Lutzoni F."/>
            <person name="Magnuson J."/>
            <person name="Mondo S."/>
            <person name="Nolan M."/>
            <person name="Ohm R."/>
            <person name="Pangilinan J."/>
            <person name="Park H.-J."/>
            <person name="Ramirez L."/>
            <person name="Alfaro M."/>
            <person name="Sun H."/>
            <person name="Tritt A."/>
            <person name="Yoshinaga Y."/>
            <person name="Zwiers L.-H."/>
            <person name="Turgeon B."/>
            <person name="Goodwin S."/>
            <person name="Spatafora J."/>
            <person name="Crous P."/>
            <person name="Grigoriev I."/>
        </authorList>
    </citation>
    <scope>NUCLEOTIDE SEQUENCE</scope>
    <source>
        <strain evidence="8">Tuck. ex Michener</strain>
    </source>
</reference>
<sequence>MEIIPRDAGTGENLDVNLITSVSIVGAAAVIAVVLRVISRRTKDVRLGADDYTILAALILALCLVGNTFVSMHYGLGKHIATLAPENFVPFMQTQWASQLLWATSVPIVKTSILLLYLRTFGSIRYIRIAAWVLIAFCIMWGIATVVTTVLQCRPISLIWYPNISGACINERLFFQIVTGINVVTDVVVLALPLHATWRLSLSVQQKFSITGIILLGGFTCGVSIARWVWMFRVATVDPTYDLFFPYIWSCVEPCVGIVSACLPTMRPLVSKSIKGFRRNTKAYSLRPDAHSSHAKNACYIKELALPTDDPEKYQRLVNIPSPRSLADLDAARMQTKSEAEMPWAPEHISPVFARAELSASREIPRSYDVNVAARLQNLI</sequence>
<evidence type="ECO:0000256" key="5">
    <source>
        <dbReference type="ARBA" id="ARBA00038359"/>
    </source>
</evidence>
<dbReference type="Proteomes" id="UP000800092">
    <property type="component" value="Unassembled WGS sequence"/>
</dbReference>
<evidence type="ECO:0000256" key="2">
    <source>
        <dbReference type="ARBA" id="ARBA00022692"/>
    </source>
</evidence>
<gene>
    <name evidence="8" type="ORF">EV356DRAFT_533837</name>
</gene>
<evidence type="ECO:0000256" key="3">
    <source>
        <dbReference type="ARBA" id="ARBA00022989"/>
    </source>
</evidence>
<dbReference type="EMBL" id="ML991807">
    <property type="protein sequence ID" value="KAF2233417.1"/>
    <property type="molecule type" value="Genomic_DNA"/>
</dbReference>
<keyword evidence="4 6" id="KW-0472">Membrane</keyword>
<feature type="transmembrane region" description="Helical" evidence="6">
    <location>
        <begin position="173"/>
        <end position="196"/>
    </location>
</feature>
<comment type="subcellular location">
    <subcellularLocation>
        <location evidence="1">Membrane</location>
        <topology evidence="1">Multi-pass membrane protein</topology>
    </subcellularLocation>
</comment>